<keyword evidence="4 9" id="KW-0812">Transmembrane</keyword>
<dbReference type="AlphaFoldDB" id="A0A410QF51"/>
<name>A0A410QF51_9FIRM</name>
<evidence type="ECO:0000313" key="13">
    <source>
        <dbReference type="Proteomes" id="UP000287969"/>
    </source>
</evidence>
<evidence type="ECO:0000256" key="7">
    <source>
        <dbReference type="ARBA" id="ARBA00022989"/>
    </source>
</evidence>
<dbReference type="Pfam" id="PF00005">
    <property type="entry name" value="ABC_tran"/>
    <property type="match status" value="1"/>
</dbReference>
<evidence type="ECO:0000259" key="10">
    <source>
        <dbReference type="PROSITE" id="PS50893"/>
    </source>
</evidence>
<dbReference type="CDD" id="cd18542">
    <property type="entry name" value="ABC_6TM_YknU_like"/>
    <property type="match status" value="1"/>
</dbReference>
<evidence type="ECO:0000259" key="11">
    <source>
        <dbReference type="PROSITE" id="PS50929"/>
    </source>
</evidence>
<dbReference type="InterPro" id="IPR003593">
    <property type="entry name" value="AAA+_ATPase"/>
</dbReference>
<gene>
    <name evidence="12" type="ORF">EQM13_14170</name>
</gene>
<dbReference type="KEGG" id="spoa:EQM13_14170"/>
<dbReference type="SMART" id="SM00382">
    <property type="entry name" value="AAA"/>
    <property type="match status" value="1"/>
</dbReference>
<dbReference type="GO" id="GO:0016887">
    <property type="term" value="F:ATP hydrolysis activity"/>
    <property type="evidence" value="ECO:0007669"/>
    <property type="project" value="InterPro"/>
</dbReference>
<dbReference type="PROSITE" id="PS50893">
    <property type="entry name" value="ABC_TRANSPORTER_2"/>
    <property type="match status" value="1"/>
</dbReference>
<dbReference type="InterPro" id="IPR003439">
    <property type="entry name" value="ABC_transporter-like_ATP-bd"/>
</dbReference>
<keyword evidence="8 9" id="KW-0472">Membrane</keyword>
<feature type="transmembrane region" description="Helical" evidence="9">
    <location>
        <begin position="177"/>
        <end position="196"/>
    </location>
</feature>
<feature type="transmembrane region" description="Helical" evidence="9">
    <location>
        <begin position="258"/>
        <end position="283"/>
    </location>
</feature>
<keyword evidence="6 12" id="KW-0067">ATP-binding</keyword>
<feature type="domain" description="ABC transporter" evidence="10">
    <location>
        <begin position="352"/>
        <end position="586"/>
    </location>
</feature>
<organism evidence="12 13">
    <name type="scientific">Acidilutibacter cellobiosedens</name>
    <dbReference type="NCBI Taxonomy" id="2507161"/>
    <lineage>
        <taxon>Bacteria</taxon>
        <taxon>Bacillati</taxon>
        <taxon>Bacillota</taxon>
        <taxon>Tissierellia</taxon>
        <taxon>Tissierellales</taxon>
        <taxon>Acidilutibacteraceae</taxon>
        <taxon>Acidilutibacter</taxon>
    </lineage>
</organism>
<reference evidence="13" key="1">
    <citation type="submission" date="2019-01" db="EMBL/GenBank/DDBJ databases">
        <title>Draft genomes of a novel of Sporanaerobacter strains.</title>
        <authorList>
            <person name="Ma S."/>
        </authorList>
    </citation>
    <scope>NUCLEOTIDE SEQUENCE [LARGE SCALE GENOMIC DNA]</scope>
    <source>
        <strain evidence="13">NJN-17</strain>
    </source>
</reference>
<dbReference type="GO" id="GO:0005524">
    <property type="term" value="F:ATP binding"/>
    <property type="evidence" value="ECO:0007669"/>
    <property type="project" value="UniProtKB-KW"/>
</dbReference>
<dbReference type="InterPro" id="IPR027417">
    <property type="entry name" value="P-loop_NTPase"/>
</dbReference>
<evidence type="ECO:0000256" key="5">
    <source>
        <dbReference type="ARBA" id="ARBA00022741"/>
    </source>
</evidence>
<comment type="subcellular location">
    <subcellularLocation>
        <location evidence="1">Cell membrane</location>
        <topology evidence="1">Multi-pass membrane protein</topology>
    </subcellularLocation>
</comment>
<evidence type="ECO:0000256" key="2">
    <source>
        <dbReference type="ARBA" id="ARBA00022448"/>
    </source>
</evidence>
<dbReference type="PANTHER" id="PTHR43394">
    <property type="entry name" value="ATP-DEPENDENT PERMEASE MDL1, MITOCHONDRIAL"/>
    <property type="match status" value="1"/>
</dbReference>
<keyword evidence="7 9" id="KW-1133">Transmembrane helix</keyword>
<sequence>MKSIKSLWNFMKGSRTIYLFGIISIILATFFTVLTPLFIRTTIDSIIGDTPISSVYIIKIINFLGGREYLKEHLWVMGGFLISLTLLRGIFLYYKSTLSSKSSEKTAKKVRDELYDHIQKLPYEYHVKADTGELIQRCTSDVETVRKFLAVQLVEIGGSIFTLIFVSYIMFNLNVKMTMVSMIAVPIIFVFAVVFFSKVKVAFEASDVAEGKMSTVLQENLTGIRVVKAFAREKYEIGKFDEKNKNYKDLTYRLIKLLAWYWGCSDFLCMMQIGAVLIVGSLWTSRGNISLGTLVAFVSYEEMLLWPVRQMGRVLTDMGKAFVSLKRIGEIFSNPIEIMEENHEKPRIEGNVSFNNVYFEYEKNKPILNNITFDVKKGETVAILGPTGSGKSSLVYLLARLYEYKDGSITIDGIELNKIDKKWIRKNVGIVLQEPFLFAKTVKENIKLSNPMMDDRKVFEAAKVASIHKDILSFENGYETAVGERGVSLSGGQKQRIAIARTIINECPIVVFDDSLSAVDTETDISIRKSLNLRRNLSTTFIISHRISTVCEADKIIVLDKGNIVQQGTHYELLKEDGLYKRIYDIQSCPHENYEYEMNLKNA</sequence>
<dbReference type="InterPro" id="IPR017871">
    <property type="entry name" value="ABC_transporter-like_CS"/>
</dbReference>
<dbReference type="Gene3D" id="3.40.50.300">
    <property type="entry name" value="P-loop containing nucleotide triphosphate hydrolases"/>
    <property type="match status" value="1"/>
</dbReference>
<dbReference type="FunFam" id="3.40.50.300:FF:000221">
    <property type="entry name" value="Multidrug ABC transporter ATP-binding protein"/>
    <property type="match status" value="1"/>
</dbReference>
<dbReference type="Proteomes" id="UP000287969">
    <property type="component" value="Chromosome"/>
</dbReference>
<keyword evidence="2" id="KW-0813">Transport</keyword>
<dbReference type="GO" id="GO:0015421">
    <property type="term" value="F:ABC-type oligopeptide transporter activity"/>
    <property type="evidence" value="ECO:0007669"/>
    <property type="project" value="TreeGrafter"/>
</dbReference>
<evidence type="ECO:0000256" key="6">
    <source>
        <dbReference type="ARBA" id="ARBA00022840"/>
    </source>
</evidence>
<dbReference type="SUPFAM" id="SSF90123">
    <property type="entry name" value="ABC transporter transmembrane region"/>
    <property type="match status" value="1"/>
</dbReference>
<dbReference type="GO" id="GO:0005886">
    <property type="term" value="C:plasma membrane"/>
    <property type="evidence" value="ECO:0007669"/>
    <property type="project" value="UniProtKB-SubCell"/>
</dbReference>
<dbReference type="InterPro" id="IPR036640">
    <property type="entry name" value="ABC1_TM_sf"/>
</dbReference>
<keyword evidence="13" id="KW-1185">Reference proteome</keyword>
<dbReference type="InterPro" id="IPR011527">
    <property type="entry name" value="ABC1_TM_dom"/>
</dbReference>
<dbReference type="OrthoDB" id="9762778at2"/>
<keyword evidence="5" id="KW-0547">Nucleotide-binding</keyword>
<feature type="transmembrane region" description="Helical" evidence="9">
    <location>
        <begin position="149"/>
        <end position="171"/>
    </location>
</feature>
<evidence type="ECO:0000256" key="9">
    <source>
        <dbReference type="SAM" id="Phobius"/>
    </source>
</evidence>
<feature type="transmembrane region" description="Helical" evidence="9">
    <location>
        <begin position="74"/>
        <end position="94"/>
    </location>
</feature>
<dbReference type="PROSITE" id="PS50929">
    <property type="entry name" value="ABC_TM1F"/>
    <property type="match status" value="1"/>
</dbReference>
<dbReference type="Gene3D" id="1.20.1560.10">
    <property type="entry name" value="ABC transporter type 1, transmembrane domain"/>
    <property type="match status" value="1"/>
</dbReference>
<dbReference type="RefSeq" id="WP_071140259.1">
    <property type="nucleotide sequence ID" value="NZ_CP035282.1"/>
</dbReference>
<feature type="domain" description="ABC transmembrane type-1" evidence="11">
    <location>
        <begin position="19"/>
        <end position="320"/>
    </location>
</feature>
<proteinExistence type="predicted"/>
<evidence type="ECO:0000313" key="12">
    <source>
        <dbReference type="EMBL" id="QAT62627.1"/>
    </source>
</evidence>
<evidence type="ECO:0000256" key="1">
    <source>
        <dbReference type="ARBA" id="ARBA00004651"/>
    </source>
</evidence>
<dbReference type="SUPFAM" id="SSF52540">
    <property type="entry name" value="P-loop containing nucleoside triphosphate hydrolases"/>
    <property type="match status" value="1"/>
</dbReference>
<evidence type="ECO:0000256" key="3">
    <source>
        <dbReference type="ARBA" id="ARBA00022475"/>
    </source>
</evidence>
<protein>
    <submittedName>
        <fullName evidence="12">ABC transporter ATP-binding protein</fullName>
    </submittedName>
</protein>
<dbReference type="PROSITE" id="PS00211">
    <property type="entry name" value="ABC_TRANSPORTER_1"/>
    <property type="match status" value="1"/>
</dbReference>
<dbReference type="PANTHER" id="PTHR43394:SF1">
    <property type="entry name" value="ATP-BINDING CASSETTE SUB-FAMILY B MEMBER 10, MITOCHONDRIAL"/>
    <property type="match status" value="1"/>
</dbReference>
<accession>A0A410QF51</accession>
<dbReference type="Pfam" id="PF00664">
    <property type="entry name" value="ABC_membrane"/>
    <property type="match status" value="1"/>
</dbReference>
<evidence type="ECO:0000256" key="8">
    <source>
        <dbReference type="ARBA" id="ARBA00023136"/>
    </source>
</evidence>
<evidence type="ECO:0000256" key="4">
    <source>
        <dbReference type="ARBA" id="ARBA00022692"/>
    </source>
</evidence>
<dbReference type="InterPro" id="IPR039421">
    <property type="entry name" value="Type_1_exporter"/>
</dbReference>
<keyword evidence="3" id="KW-1003">Cell membrane</keyword>
<dbReference type="EMBL" id="CP035282">
    <property type="protein sequence ID" value="QAT62627.1"/>
    <property type="molecule type" value="Genomic_DNA"/>
</dbReference>
<feature type="transmembrane region" description="Helical" evidence="9">
    <location>
        <begin position="16"/>
        <end position="39"/>
    </location>
</feature>